<evidence type="ECO:0000256" key="4">
    <source>
        <dbReference type="ARBA" id="ARBA00022448"/>
    </source>
</evidence>
<dbReference type="NCBIfam" id="TIGR01145">
    <property type="entry name" value="ATP_synt_delta"/>
    <property type="match status" value="1"/>
</dbReference>
<evidence type="ECO:0000256" key="1">
    <source>
        <dbReference type="ARBA" id="ARBA00004370"/>
    </source>
</evidence>
<dbReference type="InterPro" id="IPR020781">
    <property type="entry name" value="ATPase_OSCP/d_CS"/>
</dbReference>
<evidence type="ECO:0000313" key="10">
    <source>
        <dbReference type="Proteomes" id="UP000595140"/>
    </source>
</evidence>
<evidence type="ECO:0000256" key="2">
    <source>
        <dbReference type="ARBA" id="ARBA00007046"/>
    </source>
</evidence>
<proteinExistence type="inferred from homology"/>
<dbReference type="Gene3D" id="1.10.520.20">
    <property type="entry name" value="N-terminal domain of the delta subunit of the F1F0-ATP synthase"/>
    <property type="match status" value="1"/>
</dbReference>
<comment type="subcellular location">
    <subcellularLocation>
        <location evidence="1">Membrane</location>
    </subcellularLocation>
</comment>
<evidence type="ECO:0000256" key="3">
    <source>
        <dbReference type="ARBA" id="ARBA00011648"/>
    </source>
</evidence>
<dbReference type="AlphaFoldDB" id="A0A484LHS1"/>
<evidence type="ECO:0000313" key="9">
    <source>
        <dbReference type="EMBL" id="VFQ75921.1"/>
    </source>
</evidence>
<keyword evidence="4" id="KW-0813">Transport</keyword>
<dbReference type="EMBL" id="OOIL02001452">
    <property type="protein sequence ID" value="VFQ75921.1"/>
    <property type="molecule type" value="Genomic_DNA"/>
</dbReference>
<dbReference type="Proteomes" id="UP000595140">
    <property type="component" value="Unassembled WGS sequence"/>
</dbReference>
<evidence type="ECO:0000256" key="8">
    <source>
        <dbReference type="ARBA" id="ARBA00023310"/>
    </source>
</evidence>
<keyword evidence="6" id="KW-0406">Ion transport</keyword>
<dbReference type="PANTHER" id="PTHR11910">
    <property type="entry name" value="ATP SYNTHASE DELTA CHAIN"/>
    <property type="match status" value="1"/>
</dbReference>
<evidence type="ECO:0000256" key="7">
    <source>
        <dbReference type="ARBA" id="ARBA00023136"/>
    </source>
</evidence>
<keyword evidence="5" id="KW-0375">Hydrogen ion transport</keyword>
<protein>
    <recommendedName>
        <fullName evidence="11">ATP synthase subunit O, mitochondrial</fullName>
    </recommendedName>
</protein>
<dbReference type="OrthoDB" id="1262810at2759"/>
<dbReference type="Pfam" id="PF00213">
    <property type="entry name" value="OSCP"/>
    <property type="match status" value="1"/>
</dbReference>
<dbReference type="GO" id="GO:0046933">
    <property type="term" value="F:proton-transporting ATP synthase activity, rotational mechanism"/>
    <property type="evidence" value="ECO:0007669"/>
    <property type="project" value="InterPro"/>
</dbReference>
<evidence type="ECO:0008006" key="11">
    <source>
        <dbReference type="Google" id="ProtNLM"/>
    </source>
</evidence>
<dbReference type="InterPro" id="IPR000711">
    <property type="entry name" value="ATPase_OSCP/dsu"/>
</dbReference>
<comment type="similarity">
    <text evidence="2">Belongs to the ATPase delta chain family.</text>
</comment>
<name>A0A484LHS1_9ASTE</name>
<dbReference type="SUPFAM" id="SSF47928">
    <property type="entry name" value="N-terminal domain of the delta subunit of the F1F0-ATP synthase"/>
    <property type="match status" value="1"/>
</dbReference>
<dbReference type="PROSITE" id="PS00389">
    <property type="entry name" value="ATPASE_DELTA"/>
    <property type="match status" value="1"/>
</dbReference>
<accession>A0A484LHS1</accession>
<keyword evidence="10" id="KW-1185">Reference proteome</keyword>
<dbReference type="HAMAP" id="MF_01416">
    <property type="entry name" value="ATP_synth_delta_bact"/>
    <property type="match status" value="1"/>
</dbReference>
<keyword evidence="8" id="KW-0066">ATP synthesis</keyword>
<keyword evidence="7" id="KW-0472">Membrane</keyword>
<comment type="subunit">
    <text evidence="3">F-type ATPases have 2 components, CF(1) - the catalytic core - and CF(0) - the membrane proton channel. CF(1) has five subunits: alpha(3), beta(3), gamma(1), delta(1), epsilon(1). CF(0) has three main subunits: a, b and c.</text>
</comment>
<organism evidence="9 10">
    <name type="scientific">Cuscuta campestris</name>
    <dbReference type="NCBI Taxonomy" id="132261"/>
    <lineage>
        <taxon>Eukaryota</taxon>
        <taxon>Viridiplantae</taxon>
        <taxon>Streptophyta</taxon>
        <taxon>Embryophyta</taxon>
        <taxon>Tracheophyta</taxon>
        <taxon>Spermatophyta</taxon>
        <taxon>Magnoliopsida</taxon>
        <taxon>eudicotyledons</taxon>
        <taxon>Gunneridae</taxon>
        <taxon>Pentapetalae</taxon>
        <taxon>asterids</taxon>
        <taxon>lamiids</taxon>
        <taxon>Solanales</taxon>
        <taxon>Convolvulaceae</taxon>
        <taxon>Cuscuteae</taxon>
        <taxon>Cuscuta</taxon>
        <taxon>Cuscuta subgen. Grammica</taxon>
        <taxon>Cuscuta sect. Cleistogrammica</taxon>
    </lineage>
</organism>
<dbReference type="PRINTS" id="PR00125">
    <property type="entry name" value="ATPASEDELTA"/>
</dbReference>
<dbReference type="GO" id="GO:0016020">
    <property type="term" value="C:membrane"/>
    <property type="evidence" value="ECO:0007669"/>
    <property type="project" value="UniProtKB-SubCell"/>
</dbReference>
<dbReference type="InterPro" id="IPR026015">
    <property type="entry name" value="ATP_synth_OSCP/delta_N_sf"/>
</dbReference>
<evidence type="ECO:0000256" key="6">
    <source>
        <dbReference type="ARBA" id="ARBA00023065"/>
    </source>
</evidence>
<evidence type="ECO:0000256" key="5">
    <source>
        <dbReference type="ARBA" id="ARBA00022781"/>
    </source>
</evidence>
<gene>
    <name evidence="9" type="ORF">CCAM_LOCUS17697</name>
</gene>
<reference evidence="9 10" key="1">
    <citation type="submission" date="2018-04" db="EMBL/GenBank/DDBJ databases">
        <authorList>
            <person name="Vogel A."/>
        </authorList>
    </citation>
    <scope>NUCLEOTIDE SEQUENCE [LARGE SCALE GENOMIC DNA]</scope>
</reference>
<sequence>MAAIAGRAGSTRLSLLQKLFTSAQRSTDQRSLVCATVSNPVLLRNYATTPVSKEQKVKVPLKLYGVSGNYASALYLAAVKSNVLDKVESELCDLIDASKKSPTFTQFMNDPSVPVDTRMKAMKDICAQAKFGDVTRNFLFVLSENGRLKQLDRIVKRFKELTMAHRGEVKAIVTSVIPLPAEEEKELKATLQDMVGRGKSIQIEQKIDPSILGGLVLEFGQKVFDMSIKTRARQMEKFLREPINF</sequence>